<dbReference type="Proteomes" id="UP000028725">
    <property type="component" value="Unassembled WGS sequence"/>
</dbReference>
<organism evidence="2 3">
    <name type="scientific">Hyalangium minutum</name>
    <dbReference type="NCBI Taxonomy" id="394096"/>
    <lineage>
        <taxon>Bacteria</taxon>
        <taxon>Pseudomonadati</taxon>
        <taxon>Myxococcota</taxon>
        <taxon>Myxococcia</taxon>
        <taxon>Myxococcales</taxon>
        <taxon>Cystobacterineae</taxon>
        <taxon>Archangiaceae</taxon>
        <taxon>Hyalangium</taxon>
    </lineage>
</organism>
<feature type="chain" id="PRO_5001800008" evidence="1">
    <location>
        <begin position="25"/>
        <end position="302"/>
    </location>
</feature>
<dbReference type="RefSeq" id="WP_044189363.1">
    <property type="nucleotide sequence ID" value="NZ_JMCB01000006.1"/>
</dbReference>
<dbReference type="STRING" id="394096.DB31_7759"/>
<keyword evidence="1" id="KW-0732">Signal</keyword>
<dbReference type="EMBL" id="JMCB01000006">
    <property type="protein sequence ID" value="KFE68522.1"/>
    <property type="molecule type" value="Genomic_DNA"/>
</dbReference>
<proteinExistence type="predicted"/>
<evidence type="ECO:0000256" key="1">
    <source>
        <dbReference type="SAM" id="SignalP"/>
    </source>
</evidence>
<feature type="signal peptide" evidence="1">
    <location>
        <begin position="1"/>
        <end position="24"/>
    </location>
</feature>
<name>A0A085WLF9_9BACT</name>
<reference evidence="2 3" key="1">
    <citation type="submission" date="2014-04" db="EMBL/GenBank/DDBJ databases">
        <title>Genome assembly of Hyalangium minutum DSM 14724.</title>
        <authorList>
            <person name="Sharma G."/>
            <person name="Subramanian S."/>
        </authorList>
    </citation>
    <scope>NUCLEOTIDE SEQUENCE [LARGE SCALE GENOMIC DNA]</scope>
    <source>
        <strain evidence="2 3">DSM 14724</strain>
    </source>
</reference>
<gene>
    <name evidence="2" type="ORF">DB31_7759</name>
</gene>
<dbReference type="OrthoDB" id="166852at2"/>
<keyword evidence="3" id="KW-1185">Reference proteome</keyword>
<evidence type="ECO:0000313" key="3">
    <source>
        <dbReference type="Proteomes" id="UP000028725"/>
    </source>
</evidence>
<sequence>MSLLRLLLVLAVAGLALSAPPALAVDAPPQMTFQGRLLRTDGSPETLPQDLRFALYATPSGGAPLWEESHPSTAITQGYYSVVLGTSTPLPASVVNGQALYLGVSLVGQSELTPRLTVASVPYALLANTANNSLTLQGQPASAFAPSTHTHPAASTTANGFMAAADKTKLNGLPSSFGAGLSLTSGTLSVALGSSGSATTVARSDHTHASPSLACTYRTATGNIDTGKNSTAWCAATETLLGGGCSNLNGTSTVPGPTFGPTNVATVDGSTQTPGPAYTCRVPNPPTGASIPTAYAICCRIP</sequence>
<accession>A0A085WLF9</accession>
<comment type="caution">
    <text evidence="2">The sequence shown here is derived from an EMBL/GenBank/DDBJ whole genome shotgun (WGS) entry which is preliminary data.</text>
</comment>
<dbReference type="AlphaFoldDB" id="A0A085WLF9"/>
<evidence type="ECO:0000313" key="2">
    <source>
        <dbReference type="EMBL" id="KFE68522.1"/>
    </source>
</evidence>
<protein>
    <submittedName>
        <fullName evidence="2">Glycoprotein gp2</fullName>
    </submittedName>
</protein>